<feature type="domain" description="MacB-like periplasmic core" evidence="9">
    <location>
        <begin position="18"/>
        <end position="227"/>
    </location>
</feature>
<dbReference type="PANTHER" id="PTHR30489">
    <property type="entry name" value="LIPOPROTEIN-RELEASING SYSTEM TRANSMEMBRANE PROTEIN LOLE"/>
    <property type="match status" value="1"/>
</dbReference>
<evidence type="ECO:0000256" key="1">
    <source>
        <dbReference type="ARBA" id="ARBA00004651"/>
    </source>
</evidence>
<proteinExistence type="inferred from homology"/>
<feature type="domain" description="ABC3 transporter permease C-terminal" evidence="8">
    <location>
        <begin position="655"/>
        <end position="764"/>
    </location>
</feature>
<sequence length="780" mass="84074">MKLLRDLRRLWAQALAIALVMAAGVATLVLGVGAVDSLERTRDAYYEANRFADVFATATRAPRTLLPRIESIDGVLEAEGRIRRIALLDMPGMAEPGSLLLVSLPGADGLNRLHLREGRLPDPRHADEAVVSQGFAASHALGPGSRMGVLMNGRMRELRVTGVAISPEFVYALGPGDMMPDPRRFGIAWLPDESLAAAYDFRGAFDDVALNLAPGASPATVMERLDAILAPYGGTGATGRKDQVSHAFLDAELTQLRGMSRVLPPIFLLVAAFLVNMTLGRLVTLEREQIGLLKALGYGPWAIARHYVGFVLAIAAVGILLGWVAGAWMGVGLARLYVRFFDFPNLVFSRNPEPYAIAALVTVGAAVAGAIDAVRRVAWLPPAVAMSPPAPVRYRRLWGGAAERLLRIRQSTVMIARHLLRWPLRTASGVLGMSLAVAVLVGSLWSTGSIEKMIDLTFDRAERQDAMLTFAEPRPMAALFDIRRMPGVLRAEPVRIASVRLSHGPRERQVALIGSRSGDDLSRLLDIRERPMAPPDAGVVLSEALADLLGVEPGDRVRVDVLEGDRRSFEMPVSGVSLGYLGLSAAIALPTLNGLLGEGPRITGTRVQLDPARADDFFAAVKATPQAGFVMLLDRTLRRFRETMAQNITIQITVYLTLAAIIAFGVVYNFARISLSEQGRELASLRVLGFTRGEVAAILYGEIAAVVLVAQPLGWLIGTGFAMAVVRAFSSELYRVPLVINSGVYAVASLVALAAALASALLVRGRIDRLDLIEVLKTRE</sequence>
<dbReference type="Pfam" id="PF12704">
    <property type="entry name" value="MacB_PCD"/>
    <property type="match status" value="1"/>
</dbReference>
<evidence type="ECO:0000256" key="6">
    <source>
        <dbReference type="ARBA" id="ARBA00023136"/>
    </source>
</evidence>
<keyword evidence="4 7" id="KW-0812">Transmembrane</keyword>
<dbReference type="InterPro" id="IPR003838">
    <property type="entry name" value="ABC3_permease_C"/>
</dbReference>
<dbReference type="Pfam" id="PF02687">
    <property type="entry name" value="FtsX"/>
    <property type="match status" value="2"/>
</dbReference>
<dbReference type="STRING" id="442562.Rumeso_04305"/>
<evidence type="ECO:0000313" key="11">
    <source>
        <dbReference type="Proteomes" id="UP000019666"/>
    </source>
</evidence>
<feature type="transmembrane region" description="Helical" evidence="7">
    <location>
        <begin position="262"/>
        <end position="285"/>
    </location>
</feature>
<dbReference type="Proteomes" id="UP000019666">
    <property type="component" value="Unassembled WGS sequence"/>
</dbReference>
<comment type="similarity">
    <text evidence="2">Belongs to the ABC-4 integral membrane protein family. LolC/E subfamily.</text>
</comment>
<keyword evidence="6 7" id="KW-0472">Membrane</keyword>
<feature type="transmembrane region" description="Helical" evidence="7">
    <location>
        <begin position="354"/>
        <end position="374"/>
    </location>
</feature>
<evidence type="ECO:0000259" key="8">
    <source>
        <dbReference type="Pfam" id="PF02687"/>
    </source>
</evidence>
<dbReference type="GO" id="GO:0044874">
    <property type="term" value="P:lipoprotein localization to outer membrane"/>
    <property type="evidence" value="ECO:0007669"/>
    <property type="project" value="TreeGrafter"/>
</dbReference>
<name>A0A017HJA8_9RHOB</name>
<feature type="domain" description="ABC3 transporter permease C-terminal" evidence="8">
    <location>
        <begin position="266"/>
        <end position="382"/>
    </location>
</feature>
<evidence type="ECO:0000256" key="5">
    <source>
        <dbReference type="ARBA" id="ARBA00022989"/>
    </source>
</evidence>
<reference evidence="10 11" key="1">
    <citation type="submission" date="2013-02" db="EMBL/GenBank/DDBJ databases">
        <authorList>
            <person name="Fiebig A."/>
            <person name="Goeker M."/>
            <person name="Klenk H.-P.P."/>
        </authorList>
    </citation>
    <scope>NUCLEOTIDE SEQUENCE [LARGE SCALE GENOMIC DNA]</scope>
    <source>
        <strain evidence="10 11">DSM 19309</strain>
    </source>
</reference>
<dbReference type="InterPro" id="IPR025857">
    <property type="entry name" value="MacB_PCD"/>
</dbReference>
<feature type="transmembrane region" description="Helical" evidence="7">
    <location>
        <begin position="424"/>
        <end position="445"/>
    </location>
</feature>
<feature type="transmembrane region" description="Helical" evidence="7">
    <location>
        <begin position="652"/>
        <end position="675"/>
    </location>
</feature>
<dbReference type="AlphaFoldDB" id="A0A017HJA8"/>
<evidence type="ECO:0000313" key="10">
    <source>
        <dbReference type="EMBL" id="EYD74248.1"/>
    </source>
</evidence>
<dbReference type="RefSeq" id="WP_037283806.1">
    <property type="nucleotide sequence ID" value="NZ_KK088626.1"/>
</dbReference>
<dbReference type="EMBL" id="AOSK01000120">
    <property type="protein sequence ID" value="EYD74248.1"/>
    <property type="molecule type" value="Genomic_DNA"/>
</dbReference>
<dbReference type="InterPro" id="IPR051447">
    <property type="entry name" value="Lipoprotein-release_system"/>
</dbReference>
<comment type="subcellular location">
    <subcellularLocation>
        <location evidence="1">Cell membrane</location>
        <topology evidence="1">Multi-pass membrane protein</topology>
    </subcellularLocation>
</comment>
<comment type="caution">
    <text evidence="10">The sequence shown here is derived from an EMBL/GenBank/DDBJ whole genome shotgun (WGS) entry which is preliminary data.</text>
</comment>
<dbReference type="HOGENOM" id="CLU_005531_2_0_5"/>
<organism evidence="10 11">
    <name type="scientific">Rubellimicrobium mesophilum DSM 19309</name>
    <dbReference type="NCBI Taxonomy" id="442562"/>
    <lineage>
        <taxon>Bacteria</taxon>
        <taxon>Pseudomonadati</taxon>
        <taxon>Pseudomonadota</taxon>
        <taxon>Alphaproteobacteria</taxon>
        <taxon>Rhodobacterales</taxon>
        <taxon>Roseobacteraceae</taxon>
        <taxon>Rubellimicrobium</taxon>
    </lineage>
</organism>
<keyword evidence="3" id="KW-1003">Cell membrane</keyword>
<protein>
    <submittedName>
        <fullName evidence="10">ABC-type antimicrobial peptide transport system, permease component</fullName>
    </submittedName>
</protein>
<accession>A0A017HJA8</accession>
<evidence type="ECO:0000256" key="7">
    <source>
        <dbReference type="SAM" id="Phobius"/>
    </source>
</evidence>
<evidence type="ECO:0000259" key="9">
    <source>
        <dbReference type="Pfam" id="PF12704"/>
    </source>
</evidence>
<dbReference type="PANTHER" id="PTHR30489:SF0">
    <property type="entry name" value="LIPOPROTEIN-RELEASING SYSTEM TRANSMEMBRANE PROTEIN LOLE"/>
    <property type="match status" value="1"/>
</dbReference>
<keyword evidence="5 7" id="KW-1133">Transmembrane helix</keyword>
<keyword evidence="11" id="KW-1185">Reference proteome</keyword>
<feature type="transmembrane region" description="Helical" evidence="7">
    <location>
        <begin position="738"/>
        <end position="763"/>
    </location>
</feature>
<feature type="transmembrane region" description="Helical" evidence="7">
    <location>
        <begin position="306"/>
        <end position="334"/>
    </location>
</feature>
<dbReference type="GO" id="GO:0098797">
    <property type="term" value="C:plasma membrane protein complex"/>
    <property type="evidence" value="ECO:0007669"/>
    <property type="project" value="TreeGrafter"/>
</dbReference>
<gene>
    <name evidence="10" type="ORF">Rumeso_04305</name>
</gene>
<dbReference type="PATRIC" id="fig|442562.3.peg.4239"/>
<evidence type="ECO:0000256" key="2">
    <source>
        <dbReference type="ARBA" id="ARBA00005236"/>
    </source>
</evidence>
<evidence type="ECO:0000256" key="3">
    <source>
        <dbReference type="ARBA" id="ARBA00022475"/>
    </source>
</evidence>
<feature type="transmembrane region" description="Helical" evidence="7">
    <location>
        <begin position="695"/>
        <end position="718"/>
    </location>
</feature>
<evidence type="ECO:0000256" key="4">
    <source>
        <dbReference type="ARBA" id="ARBA00022692"/>
    </source>
</evidence>